<accession>A0A399M902</accession>
<evidence type="ECO:0000256" key="1">
    <source>
        <dbReference type="SAM" id="MobiDB-lite"/>
    </source>
</evidence>
<evidence type="ECO:0000313" key="3">
    <source>
        <dbReference type="EMBL" id="RII78273.1"/>
    </source>
</evidence>
<feature type="compositionally biased region" description="Basic and acidic residues" evidence="1">
    <location>
        <begin position="289"/>
        <end position="305"/>
    </location>
</feature>
<dbReference type="Proteomes" id="UP000265875">
    <property type="component" value="Unassembled WGS sequence"/>
</dbReference>
<dbReference type="Pfam" id="PF02510">
    <property type="entry name" value="SPAN"/>
    <property type="match status" value="1"/>
</dbReference>
<dbReference type="RefSeq" id="WP_119369390.1">
    <property type="nucleotide sequence ID" value="NZ_QWLL01000017.1"/>
</dbReference>
<name>A0A399M902_9PSED</name>
<dbReference type="InterPro" id="IPR056746">
    <property type="entry name" value="SPAN_dom"/>
</dbReference>
<gene>
    <name evidence="3" type="ORF">D0894_08550</name>
</gene>
<evidence type="ECO:0000313" key="4">
    <source>
        <dbReference type="Proteomes" id="UP000265875"/>
    </source>
</evidence>
<protein>
    <recommendedName>
        <fullName evidence="2">Surface presentation of antigen domain-containing protein</fullName>
    </recommendedName>
</protein>
<feature type="region of interest" description="Disordered" evidence="1">
    <location>
        <begin position="289"/>
        <end position="329"/>
    </location>
</feature>
<proteinExistence type="predicted"/>
<organism evidence="3 4">
    <name type="scientific">Pseudomonas monteilii</name>
    <dbReference type="NCBI Taxonomy" id="76759"/>
    <lineage>
        <taxon>Bacteria</taxon>
        <taxon>Pseudomonadati</taxon>
        <taxon>Pseudomonadota</taxon>
        <taxon>Gammaproteobacteria</taxon>
        <taxon>Pseudomonadales</taxon>
        <taxon>Pseudomonadaceae</taxon>
        <taxon>Pseudomonas</taxon>
    </lineage>
</organism>
<feature type="domain" description="Surface presentation of antigen" evidence="2">
    <location>
        <begin position="251"/>
        <end position="312"/>
    </location>
</feature>
<evidence type="ECO:0000259" key="2">
    <source>
        <dbReference type="Pfam" id="PF02510"/>
    </source>
</evidence>
<dbReference type="EMBL" id="QWLL01000017">
    <property type="protein sequence ID" value="RII78273.1"/>
    <property type="molecule type" value="Genomic_DNA"/>
</dbReference>
<sequence length="329" mass="35554">MSVVRPLVAAGRPVKDFLPTDELGHEVQPQVSEGRNALDDLPQGALVMLAQLQPLRELPLKPSLAALRPVAVTESRSAKVSVDQTMHLPMKQPSVPSSPARVDARPALQPRRLPIAAQVLVQASVATALATPGQAAVDASVQQKAPSSSTRLPVAMRTQEPDQAAVASALWACDRAVDDRPVKQETPQALPAQPLPLLEKSLHLHRVTHSAVAANPTSEPKPVPEASTALEGRHYLQVPFSKGSAVGLITVSKAGGERPEQLLLNPDSSLVSSYLSDNLAQVPDPRWRLADQQGHEQRDRHQQERAEEEFEEERRQSLRDTSEQGGQQA</sequence>
<reference evidence="3 4" key="1">
    <citation type="submission" date="2018-08" db="EMBL/GenBank/DDBJ databases">
        <title>Draft genome sequence of the cyanotroph, Pseudomonas monteilii BCN3.</title>
        <authorList>
            <person name="Jones L.B."/>
            <person name="Kunz D.A."/>
        </authorList>
    </citation>
    <scope>NUCLEOTIDE SEQUENCE [LARGE SCALE GENOMIC DNA]</scope>
    <source>
        <strain evidence="3 4">BCN3</strain>
    </source>
</reference>
<dbReference type="AlphaFoldDB" id="A0A399M902"/>
<feature type="compositionally biased region" description="Basic and acidic residues" evidence="1">
    <location>
        <begin position="312"/>
        <end position="322"/>
    </location>
</feature>
<comment type="caution">
    <text evidence="3">The sequence shown here is derived from an EMBL/GenBank/DDBJ whole genome shotgun (WGS) entry which is preliminary data.</text>
</comment>